<proteinExistence type="predicted"/>
<dbReference type="OrthoDB" id="1924068at2759"/>
<protein>
    <submittedName>
        <fullName evidence="1">Zinc knuckle CX2CX4HX4C</fullName>
    </submittedName>
</protein>
<dbReference type="PANTHER" id="PTHR31286">
    <property type="entry name" value="GLYCINE-RICH CELL WALL STRUCTURAL PROTEIN 1.8-LIKE"/>
    <property type="match status" value="1"/>
</dbReference>
<dbReference type="PANTHER" id="PTHR31286:SF60">
    <property type="entry name" value="PROTEIN, PUTATIVE-RELATED"/>
    <property type="match status" value="1"/>
</dbReference>
<keyword evidence="2" id="KW-1185">Reference proteome</keyword>
<reference evidence="2" key="1">
    <citation type="submission" date="2016-06" db="EMBL/GenBank/DDBJ databases">
        <title>Parallel loss of symbiosis genes in relatives of nitrogen-fixing non-legume Parasponia.</title>
        <authorList>
            <person name="Van Velzen R."/>
            <person name="Holmer R."/>
            <person name="Bu F."/>
            <person name="Rutten L."/>
            <person name="Van Zeijl A."/>
            <person name="Liu W."/>
            <person name="Santuari L."/>
            <person name="Cao Q."/>
            <person name="Sharma T."/>
            <person name="Shen D."/>
            <person name="Roswanjaya Y."/>
            <person name="Wardhani T."/>
            <person name="Kalhor M.S."/>
            <person name="Jansen J."/>
            <person name="Van den Hoogen J."/>
            <person name="Gungor B."/>
            <person name="Hartog M."/>
            <person name="Hontelez J."/>
            <person name="Verver J."/>
            <person name="Yang W.-C."/>
            <person name="Schijlen E."/>
            <person name="Repin R."/>
            <person name="Schilthuizen M."/>
            <person name="Schranz E."/>
            <person name="Heidstra R."/>
            <person name="Miyata K."/>
            <person name="Fedorova E."/>
            <person name="Kohlen W."/>
            <person name="Bisseling T."/>
            <person name="Smit S."/>
            <person name="Geurts R."/>
        </authorList>
    </citation>
    <scope>NUCLEOTIDE SEQUENCE [LARGE SCALE GENOMIC DNA]</scope>
    <source>
        <strain evidence="2">cv. WU1-14</strain>
    </source>
</reference>
<dbReference type="Proteomes" id="UP000237105">
    <property type="component" value="Unassembled WGS sequence"/>
</dbReference>
<evidence type="ECO:0000313" key="2">
    <source>
        <dbReference type="Proteomes" id="UP000237105"/>
    </source>
</evidence>
<organism evidence="1 2">
    <name type="scientific">Parasponia andersonii</name>
    <name type="common">Sponia andersonii</name>
    <dbReference type="NCBI Taxonomy" id="3476"/>
    <lineage>
        <taxon>Eukaryota</taxon>
        <taxon>Viridiplantae</taxon>
        <taxon>Streptophyta</taxon>
        <taxon>Embryophyta</taxon>
        <taxon>Tracheophyta</taxon>
        <taxon>Spermatophyta</taxon>
        <taxon>Magnoliopsida</taxon>
        <taxon>eudicotyledons</taxon>
        <taxon>Gunneridae</taxon>
        <taxon>Pentapetalae</taxon>
        <taxon>rosids</taxon>
        <taxon>fabids</taxon>
        <taxon>Rosales</taxon>
        <taxon>Cannabaceae</taxon>
        <taxon>Parasponia</taxon>
    </lineage>
</organism>
<evidence type="ECO:0000313" key="1">
    <source>
        <dbReference type="EMBL" id="PON53899.1"/>
    </source>
</evidence>
<gene>
    <name evidence="1" type="ORF">PanWU01x14_198960</name>
</gene>
<sequence>MNQIFKVVLVMLGLIFMVLLLPWDDFHGATLPLVNDNQTLNLELGQDPNKSVHSVVGDVRVDFHGAPPPLVNDNQTLNLGLGQDPNKSVQSLPCDIVTLSVEISHVGIGDTSFHAGRALGRVDSRFHELSWVYWDRQILSDLARRVGVPIRFDEMTLKGEFRYFACILIDIDLSQPISDSLMVEVGADYFFVTLEYEHLPDFCTSCKAIGHDVVICRCRQVTATIKDGDAKAERGRSRSRKKIYRPITKSQPKAAEVPVSNVILAFKSNLDQKGIGINVRDSKFWGDDIETLEDD</sequence>
<dbReference type="AlphaFoldDB" id="A0A2P5BYR2"/>
<name>A0A2P5BYR2_PARAD</name>
<dbReference type="EMBL" id="JXTB01000201">
    <property type="protein sequence ID" value="PON53899.1"/>
    <property type="molecule type" value="Genomic_DNA"/>
</dbReference>
<comment type="caution">
    <text evidence="1">The sequence shown here is derived from an EMBL/GenBank/DDBJ whole genome shotgun (WGS) entry which is preliminary data.</text>
</comment>
<accession>A0A2P5BYR2</accession>
<dbReference type="InterPro" id="IPR040256">
    <property type="entry name" value="At4g02000-like"/>
</dbReference>